<organism evidence="9 10">
    <name type="scientific">Colletotrichum orbiculare (strain 104-T / ATCC 96160 / CBS 514.97 / LARS 414 / MAFF 240422)</name>
    <name type="common">Cucumber anthracnose fungus</name>
    <name type="synonym">Colletotrichum lagenarium</name>
    <dbReference type="NCBI Taxonomy" id="1213857"/>
    <lineage>
        <taxon>Eukaryota</taxon>
        <taxon>Fungi</taxon>
        <taxon>Dikarya</taxon>
        <taxon>Ascomycota</taxon>
        <taxon>Pezizomycotina</taxon>
        <taxon>Sordariomycetes</taxon>
        <taxon>Hypocreomycetidae</taxon>
        <taxon>Glomerellales</taxon>
        <taxon>Glomerellaceae</taxon>
        <taxon>Colletotrichum</taxon>
        <taxon>Colletotrichum orbiculare species complex</taxon>
    </lineage>
</organism>
<dbReference type="InterPro" id="IPR050288">
    <property type="entry name" value="Cellulose_deg_GH3"/>
</dbReference>
<dbReference type="STRING" id="1213857.A0A484FAS4"/>
<keyword evidence="10" id="KW-1185">Reference proteome</keyword>
<dbReference type="Pfam" id="PF14310">
    <property type="entry name" value="Fn3-like"/>
    <property type="match status" value="1"/>
</dbReference>
<dbReference type="SUPFAM" id="SSF52279">
    <property type="entry name" value="Beta-D-glucan exohydrolase, C-terminal domain"/>
    <property type="match status" value="1"/>
</dbReference>
<dbReference type="Gene3D" id="2.60.40.10">
    <property type="entry name" value="Immunoglobulins"/>
    <property type="match status" value="1"/>
</dbReference>
<dbReference type="GO" id="GO:0005975">
    <property type="term" value="P:carbohydrate metabolic process"/>
    <property type="evidence" value="ECO:0007669"/>
    <property type="project" value="InterPro"/>
</dbReference>
<evidence type="ECO:0000259" key="8">
    <source>
        <dbReference type="SMART" id="SM01217"/>
    </source>
</evidence>
<dbReference type="EMBL" id="AMCV02000043">
    <property type="protein sequence ID" value="TDZ15163.1"/>
    <property type="molecule type" value="Genomic_DNA"/>
</dbReference>
<evidence type="ECO:0000313" key="10">
    <source>
        <dbReference type="Proteomes" id="UP000014480"/>
    </source>
</evidence>
<evidence type="ECO:0000313" key="9">
    <source>
        <dbReference type="EMBL" id="TDZ15163.1"/>
    </source>
</evidence>
<sequence>MQLTTALSLTLLALGVSAQKTGPNGKRICVGGAISCQYQKGRCANICGDSFINGQGTPAFIDPNCSCPEGQSDNLYTGAACIDVIRALERSGCSYGMSLKVLKRAEPPSLAHRAVREKQQPGEILSSFWPGQDALVEALLSRAKRPERLVFVNQSGSPVEVPWIDRASTFLQAWYCGQEAGNAMADVLLGTVNPSGKLPVTWPKVYSDLPFGHDKEAWPGVDGVVKYKEDYQIGYRWYKHQQKKQPQWWFGDGLSYTTFEQEMLSISDDKDAWKVEVSVANTGNRKGAEVVQVYVWPAAEKEEAVLVGFEKTSVLTPQESARVTVEVKKKDAARWVEDGWLVASGEYVFGLSVGVRNEDGKTRKVFQEHLKWSASE</sequence>
<dbReference type="AlphaFoldDB" id="A0A484FAS4"/>
<comment type="caution">
    <text evidence="9">The sequence shown here is derived from an EMBL/GenBank/DDBJ whole genome shotgun (WGS) entry which is preliminary data.</text>
</comment>
<name>A0A484FAS4_COLOR</name>
<dbReference type="Pfam" id="PF01915">
    <property type="entry name" value="Glyco_hydro_3_C"/>
    <property type="match status" value="1"/>
</dbReference>
<feature type="signal peptide" evidence="7">
    <location>
        <begin position="1"/>
        <end position="18"/>
    </location>
</feature>
<evidence type="ECO:0000256" key="6">
    <source>
        <dbReference type="ARBA" id="ARBA00023295"/>
    </source>
</evidence>
<dbReference type="PANTHER" id="PTHR42715">
    <property type="entry name" value="BETA-GLUCOSIDASE"/>
    <property type="match status" value="1"/>
</dbReference>
<evidence type="ECO:0000256" key="4">
    <source>
        <dbReference type="ARBA" id="ARBA00022801"/>
    </source>
</evidence>
<evidence type="ECO:0000256" key="5">
    <source>
        <dbReference type="ARBA" id="ARBA00023277"/>
    </source>
</evidence>
<comment type="catalytic activity">
    <reaction evidence="1">
        <text>Hydrolysis of terminal, non-reducing beta-D-glucosyl residues with release of beta-D-glucose.</text>
        <dbReference type="EC" id="3.2.1.21"/>
    </reaction>
</comment>
<reference evidence="10" key="1">
    <citation type="journal article" date="2013" name="New Phytol.">
        <title>Comparative genomic and transcriptomic analyses reveal the hemibiotrophic stage shift of Colletotrichum fungi.</title>
        <authorList>
            <person name="Gan P."/>
            <person name="Ikeda K."/>
            <person name="Irieda H."/>
            <person name="Narusaka M."/>
            <person name="O'Connell R.J."/>
            <person name="Narusaka Y."/>
            <person name="Takano Y."/>
            <person name="Kubo Y."/>
            <person name="Shirasu K."/>
        </authorList>
    </citation>
    <scope>NUCLEOTIDE SEQUENCE [LARGE SCALE GENOMIC DNA]</scope>
    <source>
        <strain evidence="10">104-T / ATCC 96160 / CBS 514.97 / LARS 414 / MAFF 240422</strain>
    </source>
</reference>
<proteinExistence type="inferred from homology"/>
<dbReference type="OrthoDB" id="47059at2759"/>
<accession>A0A484FAS4</accession>
<dbReference type="EC" id="3.2.1.21" evidence="3"/>
<feature type="domain" description="Fibronectin type III-like" evidence="8">
    <location>
        <begin position="289"/>
        <end position="355"/>
    </location>
</feature>
<dbReference type="InterPro" id="IPR002772">
    <property type="entry name" value="Glyco_hydro_3_C"/>
</dbReference>
<dbReference type="Gene3D" id="3.40.50.1700">
    <property type="entry name" value="Glycoside hydrolase family 3 C-terminal domain"/>
    <property type="match status" value="1"/>
</dbReference>
<evidence type="ECO:0000256" key="1">
    <source>
        <dbReference type="ARBA" id="ARBA00000448"/>
    </source>
</evidence>
<protein>
    <recommendedName>
        <fullName evidence="3">beta-glucosidase</fullName>
        <ecNumber evidence="3">3.2.1.21</ecNumber>
    </recommendedName>
</protein>
<evidence type="ECO:0000256" key="3">
    <source>
        <dbReference type="ARBA" id="ARBA00012744"/>
    </source>
</evidence>
<dbReference type="InterPro" id="IPR036881">
    <property type="entry name" value="Glyco_hydro_3_C_sf"/>
</dbReference>
<dbReference type="InterPro" id="IPR026891">
    <property type="entry name" value="Fn3-like"/>
</dbReference>
<keyword evidence="6" id="KW-0326">Glycosidase</keyword>
<dbReference type="PANTHER" id="PTHR42715:SF10">
    <property type="entry name" value="BETA-GLUCOSIDASE"/>
    <property type="match status" value="1"/>
</dbReference>
<dbReference type="SMART" id="SM01217">
    <property type="entry name" value="Fn3_like"/>
    <property type="match status" value="1"/>
</dbReference>
<dbReference type="InterPro" id="IPR013783">
    <property type="entry name" value="Ig-like_fold"/>
</dbReference>
<evidence type="ECO:0000256" key="2">
    <source>
        <dbReference type="ARBA" id="ARBA00005336"/>
    </source>
</evidence>
<dbReference type="GO" id="GO:0008422">
    <property type="term" value="F:beta-glucosidase activity"/>
    <property type="evidence" value="ECO:0007669"/>
    <property type="project" value="UniProtKB-EC"/>
</dbReference>
<keyword evidence="4" id="KW-0378">Hydrolase</keyword>
<comment type="similarity">
    <text evidence="2">Belongs to the glycosyl hydrolase 3 family.</text>
</comment>
<dbReference type="Proteomes" id="UP000014480">
    <property type="component" value="Unassembled WGS sequence"/>
</dbReference>
<evidence type="ECO:0000256" key="7">
    <source>
        <dbReference type="SAM" id="SignalP"/>
    </source>
</evidence>
<gene>
    <name evidence="9" type="primary">bglJ</name>
    <name evidence="9" type="ORF">Cob_v011873</name>
</gene>
<keyword evidence="5" id="KW-0119">Carbohydrate metabolism</keyword>
<reference evidence="10" key="2">
    <citation type="journal article" date="2019" name="Mol. Plant Microbe Interact.">
        <title>Genome sequence resources for four phytopathogenic fungi from the Colletotrichum orbiculare species complex.</title>
        <authorList>
            <person name="Gan P."/>
            <person name="Tsushima A."/>
            <person name="Narusaka M."/>
            <person name="Narusaka Y."/>
            <person name="Takano Y."/>
            <person name="Kubo Y."/>
            <person name="Shirasu K."/>
        </authorList>
    </citation>
    <scope>GENOME REANNOTATION</scope>
    <source>
        <strain evidence="10">104-T / ATCC 96160 / CBS 514.97 / LARS 414 / MAFF 240422</strain>
    </source>
</reference>
<feature type="chain" id="PRO_5019779547" description="beta-glucosidase" evidence="7">
    <location>
        <begin position="19"/>
        <end position="376"/>
    </location>
</feature>
<keyword evidence="7" id="KW-0732">Signal</keyword>